<dbReference type="Gene3D" id="3.90.1340.10">
    <property type="entry name" value="Phage tail collar domain"/>
    <property type="match status" value="1"/>
</dbReference>
<dbReference type="EMBL" id="CP019628">
    <property type="protein sequence ID" value="AQQ01805.1"/>
    <property type="molecule type" value="Genomic_DNA"/>
</dbReference>
<sequence>MADPFISEIRPFAFDFAPRYWAFCNGGVIAISQNGALYTLLGTQFGGNGTSDFKLPDLRGRTPIGSGVLSTENRPFYAGVSSGEETVRLTLDEMPAHTHAVKATASIAANSPAFTDRIFSESKDNKGTSAEPFVYGSSLDLTELAQDVVSSSGSGSPHTNLQPLLVLNFCIALEGTFPARN</sequence>
<dbReference type="Pfam" id="PF07484">
    <property type="entry name" value="Collar"/>
    <property type="match status" value="1"/>
</dbReference>
<evidence type="ECO:0000259" key="1">
    <source>
        <dbReference type="Pfam" id="PF07484"/>
    </source>
</evidence>
<dbReference type="RefSeq" id="WP_077538549.1">
    <property type="nucleotide sequence ID" value="NZ_CANLYY010000002.1"/>
</dbReference>
<reference evidence="2 3" key="1">
    <citation type="submission" date="2017-02" db="EMBL/GenBank/DDBJ databases">
        <title>Complete genome sequence of the cold-active Pseudoalteromonas aliena strain EH1 isolated from Arctic seawater.</title>
        <authorList>
            <person name="Kim E."/>
            <person name="Heo E."/>
            <person name="Kim H."/>
            <person name="Kim D."/>
        </authorList>
    </citation>
    <scope>NUCLEOTIDE SEQUENCE [LARGE SCALE GENOMIC DNA]</scope>
    <source>
        <strain evidence="2 3">EH1</strain>
    </source>
</reference>
<organism evidence="2 3">
    <name type="scientific">Pseudoalteromonas aliena</name>
    <dbReference type="NCBI Taxonomy" id="247523"/>
    <lineage>
        <taxon>Bacteria</taxon>
        <taxon>Pseudomonadati</taxon>
        <taxon>Pseudomonadota</taxon>
        <taxon>Gammaproteobacteria</taxon>
        <taxon>Alteromonadales</taxon>
        <taxon>Pseudoalteromonadaceae</taxon>
        <taxon>Pseudoalteromonas</taxon>
    </lineage>
</organism>
<dbReference type="AlphaFoldDB" id="A0A1Q2H375"/>
<dbReference type="STRING" id="247523.B0W48_19710"/>
<dbReference type="KEGG" id="paln:B0W48_19710"/>
<dbReference type="SUPFAM" id="SSF88874">
    <property type="entry name" value="Receptor-binding domain of short tail fibre protein gp12"/>
    <property type="match status" value="1"/>
</dbReference>
<protein>
    <submittedName>
        <fullName evidence="2">Microcystin-dependent protein</fullName>
    </submittedName>
</protein>
<evidence type="ECO:0000313" key="2">
    <source>
        <dbReference type="EMBL" id="AQQ01805.1"/>
    </source>
</evidence>
<feature type="domain" description="Phage tail collar" evidence="1">
    <location>
        <begin position="8"/>
        <end position="63"/>
    </location>
</feature>
<gene>
    <name evidence="2" type="ORF">B0W48_19710</name>
</gene>
<evidence type="ECO:0000313" key="3">
    <source>
        <dbReference type="Proteomes" id="UP000188243"/>
    </source>
</evidence>
<dbReference type="Proteomes" id="UP000188243">
    <property type="component" value="Chromosome"/>
</dbReference>
<name>A0A1Q2H375_9GAMM</name>
<proteinExistence type="predicted"/>
<dbReference type="InterPro" id="IPR037053">
    <property type="entry name" value="Phage_tail_collar_dom_sf"/>
</dbReference>
<accession>A0A1Q2H375</accession>
<dbReference type="InterPro" id="IPR011083">
    <property type="entry name" value="Phage_tail_collar_dom"/>
</dbReference>